<feature type="region of interest" description="Disordered" evidence="1">
    <location>
        <begin position="46"/>
        <end position="66"/>
    </location>
</feature>
<evidence type="ECO:0000313" key="3">
    <source>
        <dbReference type="Proteomes" id="UP000593571"/>
    </source>
</evidence>
<comment type="caution">
    <text evidence="2">The sequence shown here is derived from an EMBL/GenBank/DDBJ whole genome shotgun (WGS) entry which is preliminary data.</text>
</comment>
<organism evidence="2 3">
    <name type="scientific">Rousettus aegyptiacus</name>
    <name type="common">Egyptian fruit bat</name>
    <name type="synonym">Pteropus aegyptiacus</name>
    <dbReference type="NCBI Taxonomy" id="9407"/>
    <lineage>
        <taxon>Eukaryota</taxon>
        <taxon>Metazoa</taxon>
        <taxon>Chordata</taxon>
        <taxon>Craniata</taxon>
        <taxon>Vertebrata</taxon>
        <taxon>Euteleostomi</taxon>
        <taxon>Mammalia</taxon>
        <taxon>Eutheria</taxon>
        <taxon>Laurasiatheria</taxon>
        <taxon>Chiroptera</taxon>
        <taxon>Yinpterochiroptera</taxon>
        <taxon>Pteropodoidea</taxon>
        <taxon>Pteropodidae</taxon>
        <taxon>Rousettinae</taxon>
        <taxon>Rousettus</taxon>
    </lineage>
</organism>
<feature type="compositionally biased region" description="Basic and acidic residues" evidence="1">
    <location>
        <begin position="191"/>
        <end position="203"/>
    </location>
</feature>
<feature type="region of interest" description="Disordered" evidence="1">
    <location>
        <begin position="17"/>
        <end position="36"/>
    </location>
</feature>
<evidence type="ECO:0000256" key="1">
    <source>
        <dbReference type="SAM" id="MobiDB-lite"/>
    </source>
</evidence>
<reference evidence="2 3" key="1">
    <citation type="journal article" date="2020" name="Nature">
        <title>Six reference-quality genomes reveal evolution of bat adaptations.</title>
        <authorList>
            <person name="Jebb D."/>
            <person name="Huang Z."/>
            <person name="Pippel M."/>
            <person name="Hughes G.M."/>
            <person name="Lavrichenko K."/>
            <person name="Devanna P."/>
            <person name="Winkler S."/>
            <person name="Jermiin L.S."/>
            <person name="Skirmuntt E.C."/>
            <person name="Katzourakis A."/>
            <person name="Burkitt-Gray L."/>
            <person name="Ray D.A."/>
            <person name="Sullivan K.A.M."/>
            <person name="Roscito J.G."/>
            <person name="Kirilenko B.M."/>
            <person name="Davalos L.M."/>
            <person name="Corthals A.P."/>
            <person name="Power M.L."/>
            <person name="Jones G."/>
            <person name="Ransome R.D."/>
            <person name="Dechmann D.K.N."/>
            <person name="Locatelli A.G."/>
            <person name="Puechmaille S.J."/>
            <person name="Fedrigo O."/>
            <person name="Jarvis E.D."/>
            <person name="Hiller M."/>
            <person name="Vernes S.C."/>
            <person name="Myers E.W."/>
            <person name="Teeling E.C."/>
        </authorList>
    </citation>
    <scope>NUCLEOTIDE SEQUENCE [LARGE SCALE GENOMIC DNA]</scope>
    <source>
        <strain evidence="2">MRouAeg1</strain>
        <tissue evidence="2">Muscle</tissue>
    </source>
</reference>
<name>A0A7J8E7V0_ROUAE</name>
<sequence>MTKSTLCEDSGRPHLVRRVKAASSSPRSGWPCSQRALSKARLEHGKLSLSPETTKAPASPASETQKLQAHTRWRYSKWSRSQGEFCTGAIMGQVSGTFLRGLWTECSSAFLPAPGLLGLTAASFIFAGPKDCPSVKARPRRAATWPVSQYPPEPRTVPGTRQMHLSFPRLFPPTVSTEGTTSSTSGIHSIGTERTEGKAELCHRQLGTPSPSGLQPARHTTGHTEQRAHSCPCPRRPRWSACFRSRGPCASPP</sequence>
<gene>
    <name evidence="2" type="ORF">HJG63_008089</name>
</gene>
<proteinExistence type="predicted"/>
<keyword evidence="3" id="KW-1185">Reference proteome</keyword>
<protein>
    <submittedName>
        <fullName evidence="2">Uncharacterized protein</fullName>
    </submittedName>
</protein>
<dbReference type="AlphaFoldDB" id="A0A7J8E7V0"/>
<feature type="region of interest" description="Disordered" evidence="1">
    <location>
        <begin position="171"/>
        <end position="234"/>
    </location>
</feature>
<dbReference type="EMBL" id="JACASE010000010">
    <property type="protein sequence ID" value="KAF6431577.1"/>
    <property type="molecule type" value="Genomic_DNA"/>
</dbReference>
<feature type="compositionally biased region" description="Low complexity" evidence="1">
    <location>
        <begin position="176"/>
        <end position="190"/>
    </location>
</feature>
<evidence type="ECO:0000313" key="2">
    <source>
        <dbReference type="EMBL" id="KAF6431577.1"/>
    </source>
</evidence>
<accession>A0A7J8E7V0</accession>
<dbReference type="Proteomes" id="UP000593571">
    <property type="component" value="Unassembled WGS sequence"/>
</dbReference>